<dbReference type="InterPro" id="IPR004031">
    <property type="entry name" value="PMP22/EMP/MP20/Claudin"/>
</dbReference>
<keyword evidence="8" id="KW-1133">Transmembrane helix</keyword>
<feature type="region of interest" description="Disordered" evidence="10">
    <location>
        <begin position="73"/>
        <end position="107"/>
    </location>
</feature>
<evidence type="ECO:0008006" key="13">
    <source>
        <dbReference type="Google" id="ProtNLM"/>
    </source>
</evidence>
<evidence type="ECO:0000313" key="12">
    <source>
        <dbReference type="Proteomes" id="UP000694549"/>
    </source>
</evidence>
<name>A0A8B9ZQ78_9AVES</name>
<evidence type="ECO:0000256" key="6">
    <source>
        <dbReference type="ARBA" id="ARBA00022692"/>
    </source>
</evidence>
<evidence type="ECO:0000313" key="11">
    <source>
        <dbReference type="Ensembl" id="ENSAZOP00000006846.1"/>
    </source>
</evidence>
<dbReference type="PROSITE" id="PS01346">
    <property type="entry name" value="CLAUDIN"/>
    <property type="match status" value="1"/>
</dbReference>
<sequence>MGGGEEEAGGEACTRRRCSPCPCTSWSRGRWPRGAGRAPHPCPRPRQQGELWRPARAALLCLPLKLAWEDNRGPAQNWRPGEWGEGSARREEPPAGPWQGKRTGGGQVTPGPTMVSMGLQLAGYTIAFLGYVGTLTTTLLPSWKISSYIGSSIVTAVSFTKGLWMECATYSTGITQCDIYSSMLNLPSDVQAAQALMHQVRDGGGSVLGHHLLLVHPHRWLHPLRLLPVAGLAGRLLQRLPVPAAGKQEPPALRQPDTQTQERVQLLQPDGIRVAAAGPLPGSSPSSPERLGWQQGKAERGEDAGALPLLSLVRF</sequence>
<dbReference type="GO" id="GO:0005923">
    <property type="term" value="C:bicellular tight junction"/>
    <property type="evidence" value="ECO:0007669"/>
    <property type="project" value="UniProtKB-SubCell"/>
</dbReference>
<dbReference type="AlphaFoldDB" id="A0A8B9ZQ78"/>
<dbReference type="Pfam" id="PF00822">
    <property type="entry name" value="PMP22_Claudin"/>
    <property type="match status" value="1"/>
</dbReference>
<evidence type="ECO:0000256" key="5">
    <source>
        <dbReference type="ARBA" id="ARBA00022475"/>
    </source>
</evidence>
<keyword evidence="7" id="KW-0965">Cell junction</keyword>
<dbReference type="InterPro" id="IPR006187">
    <property type="entry name" value="Claudin"/>
</dbReference>
<dbReference type="Proteomes" id="UP000694549">
    <property type="component" value="Unplaced"/>
</dbReference>
<comment type="subcellular location">
    <subcellularLocation>
        <location evidence="1">Cell junction</location>
        <location evidence="1">Tight junction</location>
    </subcellularLocation>
    <subcellularLocation>
        <location evidence="2">Cell membrane</location>
        <topology evidence="2">Multi-pass membrane protein</topology>
    </subcellularLocation>
</comment>
<dbReference type="InterPro" id="IPR017974">
    <property type="entry name" value="Claudin_CS"/>
</dbReference>
<feature type="region of interest" description="Disordered" evidence="10">
    <location>
        <begin position="274"/>
        <end position="302"/>
    </location>
</feature>
<dbReference type="PANTHER" id="PTHR12002">
    <property type="entry name" value="CLAUDIN"/>
    <property type="match status" value="1"/>
</dbReference>
<keyword evidence="9" id="KW-0472">Membrane</keyword>
<feature type="compositionally biased region" description="Low complexity" evidence="10">
    <location>
        <begin position="275"/>
        <end position="288"/>
    </location>
</feature>
<proteinExistence type="inferred from homology"/>
<dbReference type="GO" id="GO:0005198">
    <property type="term" value="F:structural molecule activity"/>
    <property type="evidence" value="ECO:0007669"/>
    <property type="project" value="InterPro"/>
</dbReference>
<comment type="similarity">
    <text evidence="3">Belongs to the claudin family.</text>
</comment>
<organism evidence="11 12">
    <name type="scientific">Anas zonorhyncha</name>
    <name type="common">Eastern spot-billed duck</name>
    <dbReference type="NCBI Taxonomy" id="75864"/>
    <lineage>
        <taxon>Eukaryota</taxon>
        <taxon>Metazoa</taxon>
        <taxon>Chordata</taxon>
        <taxon>Craniata</taxon>
        <taxon>Vertebrata</taxon>
        <taxon>Euteleostomi</taxon>
        <taxon>Archelosauria</taxon>
        <taxon>Archosauria</taxon>
        <taxon>Dinosauria</taxon>
        <taxon>Saurischia</taxon>
        <taxon>Theropoda</taxon>
        <taxon>Coelurosauria</taxon>
        <taxon>Aves</taxon>
        <taxon>Neognathae</taxon>
        <taxon>Galloanserae</taxon>
        <taxon>Anseriformes</taxon>
        <taxon>Anatidae</taxon>
        <taxon>Anatinae</taxon>
        <taxon>Anas</taxon>
    </lineage>
</organism>
<evidence type="ECO:0000256" key="7">
    <source>
        <dbReference type="ARBA" id="ARBA00022949"/>
    </source>
</evidence>
<evidence type="ECO:0000256" key="1">
    <source>
        <dbReference type="ARBA" id="ARBA00004435"/>
    </source>
</evidence>
<reference evidence="11" key="1">
    <citation type="submission" date="2025-08" db="UniProtKB">
        <authorList>
            <consortium name="Ensembl"/>
        </authorList>
    </citation>
    <scope>IDENTIFICATION</scope>
</reference>
<reference evidence="11" key="2">
    <citation type="submission" date="2025-09" db="UniProtKB">
        <authorList>
            <consortium name="Ensembl"/>
        </authorList>
    </citation>
    <scope>IDENTIFICATION</scope>
</reference>
<evidence type="ECO:0000256" key="2">
    <source>
        <dbReference type="ARBA" id="ARBA00004651"/>
    </source>
</evidence>
<accession>A0A8B9ZQ78</accession>
<keyword evidence="5" id="KW-1003">Cell membrane</keyword>
<protein>
    <recommendedName>
        <fullName evidence="13">Claudin</fullName>
    </recommendedName>
</protein>
<evidence type="ECO:0000256" key="9">
    <source>
        <dbReference type="ARBA" id="ARBA00023136"/>
    </source>
</evidence>
<keyword evidence="4" id="KW-0796">Tight junction</keyword>
<keyword evidence="12" id="KW-1185">Reference proteome</keyword>
<dbReference type="GO" id="GO:0005886">
    <property type="term" value="C:plasma membrane"/>
    <property type="evidence" value="ECO:0007669"/>
    <property type="project" value="UniProtKB-SubCell"/>
</dbReference>
<dbReference type="Ensembl" id="ENSAZOT00000007309.1">
    <property type="protein sequence ID" value="ENSAZOP00000006846.1"/>
    <property type="gene ID" value="ENSAZOG00000004390.1"/>
</dbReference>
<feature type="compositionally biased region" description="Low complexity" evidence="10">
    <location>
        <begin position="22"/>
        <end position="39"/>
    </location>
</feature>
<evidence type="ECO:0000256" key="8">
    <source>
        <dbReference type="ARBA" id="ARBA00022989"/>
    </source>
</evidence>
<dbReference type="Gene3D" id="1.20.140.150">
    <property type="match status" value="1"/>
</dbReference>
<keyword evidence="6" id="KW-0812">Transmembrane</keyword>
<dbReference type="PRINTS" id="PR01385">
    <property type="entry name" value="CLAUDIN14"/>
</dbReference>
<evidence type="ECO:0000256" key="10">
    <source>
        <dbReference type="SAM" id="MobiDB-lite"/>
    </source>
</evidence>
<evidence type="ECO:0000256" key="4">
    <source>
        <dbReference type="ARBA" id="ARBA00022427"/>
    </source>
</evidence>
<evidence type="ECO:0000256" key="3">
    <source>
        <dbReference type="ARBA" id="ARBA00008295"/>
    </source>
</evidence>
<feature type="region of interest" description="Disordered" evidence="10">
    <location>
        <begin position="1"/>
        <end position="46"/>
    </location>
</feature>